<dbReference type="EMBL" id="CP093313">
    <property type="protein sequence ID" value="UWZ82000.1"/>
    <property type="molecule type" value="Genomic_DNA"/>
</dbReference>
<name>A0A9J7BGT4_9BACT</name>
<dbReference type="GO" id="GO:0016020">
    <property type="term" value="C:membrane"/>
    <property type="evidence" value="ECO:0007669"/>
    <property type="project" value="TreeGrafter"/>
</dbReference>
<evidence type="ECO:0000313" key="4">
    <source>
        <dbReference type="Proteomes" id="UP001059380"/>
    </source>
</evidence>
<gene>
    <name evidence="3" type="ORF">MOP44_15620</name>
</gene>
<dbReference type="Gene3D" id="3.40.50.720">
    <property type="entry name" value="NAD(P)-binding Rossmann-like Domain"/>
    <property type="match status" value="1"/>
</dbReference>
<dbReference type="PANTHER" id="PTHR44196:SF2">
    <property type="entry name" value="SHORT-CHAIN DEHYDROGENASE-RELATED"/>
    <property type="match status" value="1"/>
</dbReference>
<evidence type="ECO:0000313" key="3">
    <source>
        <dbReference type="EMBL" id="UWZ82000.1"/>
    </source>
</evidence>
<dbReference type="PRINTS" id="PR00081">
    <property type="entry name" value="GDHRDH"/>
</dbReference>
<dbReference type="InterPro" id="IPR002347">
    <property type="entry name" value="SDR_fam"/>
</dbReference>
<dbReference type="InterPro" id="IPR020904">
    <property type="entry name" value="Sc_DH/Rdtase_CS"/>
</dbReference>
<dbReference type="PANTHER" id="PTHR44196">
    <property type="entry name" value="DEHYDROGENASE/REDUCTASE SDR FAMILY MEMBER 7B"/>
    <property type="match status" value="1"/>
</dbReference>
<dbReference type="Proteomes" id="UP001059380">
    <property type="component" value="Chromosome"/>
</dbReference>
<sequence length="266" mass="28767">MASVEEFRNRWALVTGASAGIGVALARELGSHGAKLILTARRKERMEALAAELRGRGVEVLIVAADLNYPAAPRQIYDATEGAGISVDILINNAGLGLYGALHTNPIEQELSQIRVNCEAMVSIARLFVPRMVERGRGWVLITASTASFQPVPYMSTYAASKAFDRFFALGLAQEVARYGIKVTALCPGPTESEFFDVARAGIFRKRGMQPAEEVARLGIAAMARGQRTMVPNLSGRMTAFVVRFVPVGVITYFVDKLAKPNASPH</sequence>
<dbReference type="KEGG" id="orp:MOP44_15620"/>
<evidence type="ECO:0000256" key="1">
    <source>
        <dbReference type="ARBA" id="ARBA00006484"/>
    </source>
</evidence>
<dbReference type="PROSITE" id="PS00061">
    <property type="entry name" value="ADH_SHORT"/>
    <property type="match status" value="1"/>
</dbReference>
<dbReference type="SUPFAM" id="SSF51735">
    <property type="entry name" value="NAD(P)-binding Rossmann-fold domains"/>
    <property type="match status" value="1"/>
</dbReference>
<proteinExistence type="inferred from homology"/>
<dbReference type="AlphaFoldDB" id="A0A9J7BGT4"/>
<keyword evidence="2" id="KW-0560">Oxidoreductase</keyword>
<accession>A0A9J7BGT4</accession>
<dbReference type="InterPro" id="IPR036291">
    <property type="entry name" value="NAD(P)-bd_dom_sf"/>
</dbReference>
<organism evidence="3 4">
    <name type="scientific">Occallatibacter riparius</name>
    <dbReference type="NCBI Taxonomy" id="1002689"/>
    <lineage>
        <taxon>Bacteria</taxon>
        <taxon>Pseudomonadati</taxon>
        <taxon>Acidobacteriota</taxon>
        <taxon>Terriglobia</taxon>
        <taxon>Terriglobales</taxon>
        <taxon>Acidobacteriaceae</taxon>
        <taxon>Occallatibacter</taxon>
    </lineage>
</organism>
<evidence type="ECO:0000256" key="2">
    <source>
        <dbReference type="ARBA" id="ARBA00023002"/>
    </source>
</evidence>
<dbReference type="PIRSF" id="PIRSF000126">
    <property type="entry name" value="11-beta-HSD1"/>
    <property type="match status" value="1"/>
</dbReference>
<dbReference type="Pfam" id="PF00106">
    <property type="entry name" value="adh_short"/>
    <property type="match status" value="1"/>
</dbReference>
<keyword evidence="4" id="KW-1185">Reference proteome</keyword>
<protein>
    <submittedName>
        <fullName evidence="3">SDR family oxidoreductase</fullName>
    </submittedName>
</protein>
<reference evidence="3" key="1">
    <citation type="submission" date="2021-04" db="EMBL/GenBank/DDBJ databases">
        <title>Phylogenetic analysis of Acidobacteriaceae.</title>
        <authorList>
            <person name="Qiu L."/>
            <person name="Zhang Q."/>
        </authorList>
    </citation>
    <scope>NUCLEOTIDE SEQUENCE</scope>
    <source>
        <strain evidence="3">DSM 25168</strain>
    </source>
</reference>
<comment type="similarity">
    <text evidence="1">Belongs to the short-chain dehydrogenases/reductases (SDR) family.</text>
</comment>
<dbReference type="RefSeq" id="WP_260791018.1">
    <property type="nucleotide sequence ID" value="NZ_CP093313.1"/>
</dbReference>
<dbReference type="GO" id="GO:0016491">
    <property type="term" value="F:oxidoreductase activity"/>
    <property type="evidence" value="ECO:0007669"/>
    <property type="project" value="UniProtKB-KW"/>
</dbReference>